<keyword evidence="3" id="KW-1185">Reference proteome</keyword>
<gene>
    <name evidence="2" type="ORF">OMP40_11535</name>
</gene>
<evidence type="ECO:0000313" key="3">
    <source>
        <dbReference type="Proteomes" id="UP001153404"/>
    </source>
</evidence>
<evidence type="ECO:0000313" key="2">
    <source>
        <dbReference type="EMBL" id="MDG0809900.1"/>
    </source>
</evidence>
<sequence>MPNGSAFSVSPDADAGAVPDAADEPDALPDGSVLAAFLPESLQPVAASAQARMPQTSAMRWFFFNLGSPLRAHE</sequence>
<evidence type="ECO:0000256" key="1">
    <source>
        <dbReference type="SAM" id="MobiDB-lite"/>
    </source>
</evidence>
<protein>
    <submittedName>
        <fullName evidence="2">Uncharacterized protein</fullName>
    </submittedName>
</protein>
<name>A0A9X4KS82_9BACL</name>
<comment type="caution">
    <text evidence="2">The sequence shown here is derived from an EMBL/GenBank/DDBJ whole genome shotgun (WGS) entry which is preliminary data.</text>
</comment>
<feature type="compositionally biased region" description="Low complexity" evidence="1">
    <location>
        <begin position="11"/>
        <end position="20"/>
    </location>
</feature>
<dbReference type="RefSeq" id="WP_277531441.1">
    <property type="nucleotide sequence ID" value="NZ_JAPDIA010000003.1"/>
</dbReference>
<dbReference type="Proteomes" id="UP001153404">
    <property type="component" value="Unassembled WGS sequence"/>
</dbReference>
<dbReference type="EMBL" id="JAPDIA010000003">
    <property type="protein sequence ID" value="MDG0809900.1"/>
    <property type="molecule type" value="Genomic_DNA"/>
</dbReference>
<dbReference type="AlphaFoldDB" id="A0A9X4KS82"/>
<proteinExistence type="predicted"/>
<reference evidence="2" key="1">
    <citation type="submission" date="2022-10" db="EMBL/GenBank/DDBJ databases">
        <title>Comparative genomic analysis of Cohnella hashimotonis sp. nov., isolated from the International Space Station.</title>
        <authorList>
            <person name="Simpson A."/>
            <person name="Venkateswaran K."/>
        </authorList>
    </citation>
    <scope>NUCLEOTIDE SEQUENCE</scope>
    <source>
        <strain evidence="2">DSM 28161</strain>
    </source>
</reference>
<accession>A0A9X4KS82</accession>
<organism evidence="2 3">
    <name type="scientific">Cohnella rhizosphaerae</name>
    <dbReference type="NCBI Taxonomy" id="1457232"/>
    <lineage>
        <taxon>Bacteria</taxon>
        <taxon>Bacillati</taxon>
        <taxon>Bacillota</taxon>
        <taxon>Bacilli</taxon>
        <taxon>Bacillales</taxon>
        <taxon>Paenibacillaceae</taxon>
        <taxon>Cohnella</taxon>
    </lineage>
</organism>
<feature type="region of interest" description="Disordered" evidence="1">
    <location>
        <begin position="1"/>
        <end position="30"/>
    </location>
</feature>